<dbReference type="InterPro" id="IPR050360">
    <property type="entry name" value="MFS_Sugar_Transporters"/>
</dbReference>
<dbReference type="GO" id="GO:0016020">
    <property type="term" value="C:membrane"/>
    <property type="evidence" value="ECO:0007669"/>
    <property type="project" value="UniProtKB-SubCell"/>
</dbReference>
<dbReference type="GeneID" id="34518444"/>
<feature type="transmembrane region" description="Helical" evidence="9">
    <location>
        <begin position="414"/>
        <end position="435"/>
    </location>
</feature>
<dbReference type="NCBIfam" id="TIGR00879">
    <property type="entry name" value="SP"/>
    <property type="match status" value="1"/>
</dbReference>
<evidence type="ECO:0000259" key="10">
    <source>
        <dbReference type="PROSITE" id="PS50850"/>
    </source>
</evidence>
<feature type="transmembrane region" description="Helical" evidence="9">
    <location>
        <begin position="96"/>
        <end position="115"/>
    </location>
</feature>
<proteinExistence type="inferred from homology"/>
<keyword evidence="4 9" id="KW-0812">Transmembrane</keyword>
<dbReference type="Pfam" id="PF00083">
    <property type="entry name" value="Sugar_tr"/>
    <property type="match status" value="1"/>
</dbReference>
<dbReference type="InterPro" id="IPR036259">
    <property type="entry name" value="MFS_trans_sf"/>
</dbReference>
<dbReference type="InterPro" id="IPR005829">
    <property type="entry name" value="Sugar_transporter_CS"/>
</dbReference>
<dbReference type="Gene3D" id="1.20.1250.20">
    <property type="entry name" value="MFS general substrate transporter like domains"/>
    <property type="match status" value="1"/>
</dbReference>
<dbReference type="InterPro" id="IPR003663">
    <property type="entry name" value="Sugar/inositol_transpt"/>
</dbReference>
<accession>W6MGS1</accession>
<evidence type="ECO:0000256" key="9">
    <source>
        <dbReference type="SAM" id="Phobius"/>
    </source>
</evidence>
<name>W6MGS1_9ASCO</name>
<feature type="domain" description="Major facilitator superfamily (MFS) profile" evidence="10">
    <location>
        <begin position="50"/>
        <end position="500"/>
    </location>
</feature>
<sequence>MEQKTPKEDQNGAENLEFSPVLEASWAKYVPGPSINRLLKFEGRKMINCILALSGSFIIFFGYDASVMSQVNDNVDYERLMGVNNGTDRDSAAKGGIVSIWFLGFGLGAIMVGSYADRIGRLRTAFLGCLWALLGAALQCSAQNITWMMFSRIINGIGCGHLNTVVPLWTSEIAEPRMRGMFVATQFTLALAGSTIVYWMEYGLSIHESAPLAWRFPIGFQMLFLFINMCAIPFFPESPRYLFSVGKVEEAKLVLERCRLDPSPEAIDEEMSAILMDLNLEVGHAVGWKTLLMPFFGQKDPMHNLRRVVLGAGVQVMQKLTGIDFIATYAPQMFQLSGFSANRSTLLAGGNFFVYWLSLATAIYTIDNVGRRKLMLSGLVSMFVVLFIGGGLAYKIRADPDASNITAMGNGICAVLYLYTFAYGSTWLTVCWLYPSEIFSLQTRSKGAAIAVIAFSLTGGAINEIVPYLIKAVHYWVFFIFGFLNLGMIVPVYLFYLETSRRTLEDLDILFMSSSPFVWRAERDYEKNKEDIQDRGLHQSDTKEELEYIEEDT</sequence>
<dbReference type="EMBL" id="HG793125">
    <property type="protein sequence ID" value="CDK25041.1"/>
    <property type="molecule type" value="Genomic_DNA"/>
</dbReference>
<dbReference type="InterPro" id="IPR020846">
    <property type="entry name" value="MFS_dom"/>
</dbReference>
<evidence type="ECO:0000256" key="5">
    <source>
        <dbReference type="ARBA" id="ARBA00022989"/>
    </source>
</evidence>
<feature type="compositionally biased region" description="Basic and acidic residues" evidence="8">
    <location>
        <begin position="530"/>
        <end position="546"/>
    </location>
</feature>
<evidence type="ECO:0000256" key="7">
    <source>
        <dbReference type="RuleBase" id="RU003346"/>
    </source>
</evidence>
<dbReference type="PRINTS" id="PR00171">
    <property type="entry name" value="SUGRTRNSPORT"/>
</dbReference>
<feature type="transmembrane region" description="Helical" evidence="9">
    <location>
        <begin position="447"/>
        <end position="470"/>
    </location>
</feature>
<comment type="subcellular location">
    <subcellularLocation>
        <location evidence="1">Membrane</location>
        <topology evidence="1">Multi-pass membrane protein</topology>
    </subcellularLocation>
</comment>
<feature type="transmembrane region" description="Helical" evidence="9">
    <location>
        <begin position="476"/>
        <end position="496"/>
    </location>
</feature>
<dbReference type="PANTHER" id="PTHR48022">
    <property type="entry name" value="PLASTIDIC GLUCOSE TRANSPORTER 4"/>
    <property type="match status" value="1"/>
</dbReference>
<dbReference type="STRING" id="1382522.W6MGS1"/>
<dbReference type="PROSITE" id="PS00216">
    <property type="entry name" value="SUGAR_TRANSPORT_1"/>
    <property type="match status" value="1"/>
</dbReference>
<feature type="transmembrane region" description="Helical" evidence="9">
    <location>
        <begin position="308"/>
        <end position="327"/>
    </location>
</feature>
<feature type="transmembrane region" description="Helical" evidence="9">
    <location>
        <begin position="46"/>
        <end position="63"/>
    </location>
</feature>
<evidence type="ECO:0000256" key="2">
    <source>
        <dbReference type="ARBA" id="ARBA00010992"/>
    </source>
</evidence>
<dbReference type="Proteomes" id="UP000019384">
    <property type="component" value="Unassembled WGS sequence"/>
</dbReference>
<keyword evidence="6 9" id="KW-0472">Membrane</keyword>
<organism evidence="11 12">
    <name type="scientific">Kuraishia capsulata CBS 1993</name>
    <dbReference type="NCBI Taxonomy" id="1382522"/>
    <lineage>
        <taxon>Eukaryota</taxon>
        <taxon>Fungi</taxon>
        <taxon>Dikarya</taxon>
        <taxon>Ascomycota</taxon>
        <taxon>Saccharomycotina</taxon>
        <taxon>Pichiomycetes</taxon>
        <taxon>Pichiales</taxon>
        <taxon>Pichiaceae</taxon>
        <taxon>Kuraishia</taxon>
    </lineage>
</organism>
<evidence type="ECO:0000313" key="11">
    <source>
        <dbReference type="EMBL" id="CDK25041.1"/>
    </source>
</evidence>
<evidence type="ECO:0000256" key="8">
    <source>
        <dbReference type="SAM" id="MobiDB-lite"/>
    </source>
</evidence>
<feature type="transmembrane region" description="Helical" evidence="9">
    <location>
        <begin position="374"/>
        <end position="394"/>
    </location>
</feature>
<dbReference type="SUPFAM" id="SSF103473">
    <property type="entry name" value="MFS general substrate transporter"/>
    <property type="match status" value="1"/>
</dbReference>
<reference evidence="11" key="1">
    <citation type="submission" date="2013-12" db="EMBL/GenBank/DDBJ databases">
        <authorList>
            <person name="Genoscope - CEA"/>
        </authorList>
    </citation>
    <scope>NUCLEOTIDE SEQUENCE</scope>
    <source>
        <strain evidence="11">CBS 1993</strain>
    </source>
</reference>
<keyword evidence="5 9" id="KW-1133">Transmembrane helix</keyword>
<comment type="similarity">
    <text evidence="2 7">Belongs to the major facilitator superfamily. Sugar transporter (TC 2.A.1.1) family.</text>
</comment>
<evidence type="ECO:0000256" key="4">
    <source>
        <dbReference type="ARBA" id="ARBA00022692"/>
    </source>
</evidence>
<evidence type="ECO:0000256" key="1">
    <source>
        <dbReference type="ARBA" id="ARBA00004141"/>
    </source>
</evidence>
<dbReference type="GO" id="GO:0005351">
    <property type="term" value="F:carbohydrate:proton symporter activity"/>
    <property type="evidence" value="ECO:0007669"/>
    <property type="project" value="TreeGrafter"/>
</dbReference>
<dbReference type="OrthoDB" id="2544694at2759"/>
<feature type="transmembrane region" description="Helical" evidence="9">
    <location>
        <begin position="347"/>
        <end position="367"/>
    </location>
</feature>
<feature type="transmembrane region" description="Helical" evidence="9">
    <location>
        <begin position="181"/>
        <end position="200"/>
    </location>
</feature>
<evidence type="ECO:0000256" key="3">
    <source>
        <dbReference type="ARBA" id="ARBA00022448"/>
    </source>
</evidence>
<keyword evidence="3 7" id="KW-0813">Transport</keyword>
<dbReference type="HOGENOM" id="CLU_001265_30_3_1"/>
<dbReference type="PROSITE" id="PS50850">
    <property type="entry name" value="MFS"/>
    <property type="match status" value="1"/>
</dbReference>
<dbReference type="RefSeq" id="XP_022457056.1">
    <property type="nucleotide sequence ID" value="XM_022605604.1"/>
</dbReference>
<protein>
    <recommendedName>
        <fullName evidence="10">Major facilitator superfamily (MFS) profile domain-containing protein</fullName>
    </recommendedName>
</protein>
<feature type="transmembrane region" description="Helical" evidence="9">
    <location>
        <begin position="212"/>
        <end position="235"/>
    </location>
</feature>
<dbReference type="PANTHER" id="PTHR48022:SF78">
    <property type="entry name" value="MONOSACCHARIDE TRANSPORTER, PUTATIVE (AFU_ORTHOLOGUE AFUA_2G02110)-RELATED"/>
    <property type="match status" value="1"/>
</dbReference>
<evidence type="ECO:0000256" key="6">
    <source>
        <dbReference type="ARBA" id="ARBA00023136"/>
    </source>
</evidence>
<dbReference type="InterPro" id="IPR005828">
    <property type="entry name" value="MFS_sugar_transport-like"/>
</dbReference>
<evidence type="ECO:0000313" key="12">
    <source>
        <dbReference type="Proteomes" id="UP000019384"/>
    </source>
</evidence>
<dbReference type="AlphaFoldDB" id="W6MGS1"/>
<gene>
    <name evidence="11" type="ORF">KUCA_T00001008001</name>
</gene>
<keyword evidence="12" id="KW-1185">Reference proteome</keyword>
<reference evidence="11" key="2">
    <citation type="submission" date="2014-02" db="EMBL/GenBank/DDBJ databases">
        <title>Complete DNA sequence of /Kuraishia capsulata/ illustrates novel genomic features among budding yeasts (/Saccharomycotina/).</title>
        <authorList>
            <person name="Morales L."/>
            <person name="Noel B."/>
            <person name="Porcel B."/>
            <person name="Marcet-Houben M."/>
            <person name="Hullo M-F."/>
            <person name="Sacerdot C."/>
            <person name="Tekaia F."/>
            <person name="Leh-Louis V."/>
            <person name="Despons L."/>
            <person name="Khanna V."/>
            <person name="Aury J-M."/>
            <person name="Barbe V."/>
            <person name="Couloux A."/>
            <person name="Labadie K."/>
            <person name="Pelletier E."/>
            <person name="Souciet J-L."/>
            <person name="Boekhout T."/>
            <person name="Gabaldon T."/>
            <person name="Wincker P."/>
            <person name="Dujon B."/>
        </authorList>
    </citation>
    <scope>NUCLEOTIDE SEQUENCE</scope>
    <source>
        <strain evidence="11">CBS 1993</strain>
    </source>
</reference>
<feature type="region of interest" description="Disordered" evidence="8">
    <location>
        <begin position="530"/>
        <end position="553"/>
    </location>
</feature>